<dbReference type="PANTHER" id="PTHR43782">
    <property type="entry name" value="ARGINASE"/>
    <property type="match status" value="1"/>
</dbReference>
<gene>
    <name evidence="4" type="ORF">Klosneuvirus_3_61</name>
</gene>
<dbReference type="InterPro" id="IPR023696">
    <property type="entry name" value="Ureohydrolase_dom_sf"/>
</dbReference>
<sequence length="276" mass="31139">MLPIYVYNSAAGQLKDGVQDGPAEIVAKLREKKYQLEIIEPNEIRGPRKPNKLNYDVVSEDCQRLYQSIIKHNHEKPLFLGGDHSMAIGTIISILAKHPDLFVIWIDAHCDINTSETTLSNNIHGMPVAQICGLENKYKFDWIKKNLDLSRFIYVGIRDIDKAEATIVTENKIKYITVSRLQEDGIKEIVHGIKKLVDNAPIHISLDVDGIDPKYIPSTGTSVEKGLELDDVIYLIKNLNNVKSMDIAEFNPSIGLEVDKQKSLDSIMKIIEAYKN</sequence>
<dbReference type="Pfam" id="PF00491">
    <property type="entry name" value="Arginase"/>
    <property type="match status" value="1"/>
</dbReference>
<protein>
    <submittedName>
        <fullName evidence="4">Arginase family protein</fullName>
    </submittedName>
</protein>
<dbReference type="InterPro" id="IPR020855">
    <property type="entry name" value="Ureohydrolase_Mn_BS"/>
</dbReference>
<organism evidence="4">
    <name type="scientific">Klosneuvirus KNV1</name>
    <dbReference type="NCBI Taxonomy" id="1977640"/>
    <lineage>
        <taxon>Viruses</taxon>
        <taxon>Varidnaviria</taxon>
        <taxon>Bamfordvirae</taxon>
        <taxon>Nucleocytoviricota</taxon>
        <taxon>Megaviricetes</taxon>
        <taxon>Imitervirales</taxon>
        <taxon>Mimiviridae</taxon>
        <taxon>Klosneuvirinae</taxon>
        <taxon>Klosneuvirus</taxon>
    </lineage>
</organism>
<dbReference type="PROSITE" id="PS01053">
    <property type="entry name" value="ARGINASE_1"/>
    <property type="match status" value="1"/>
</dbReference>
<accession>A0A1V0SJM8</accession>
<keyword evidence="1" id="KW-0479">Metal-binding</keyword>
<dbReference type="GO" id="GO:0004053">
    <property type="term" value="F:arginase activity"/>
    <property type="evidence" value="ECO:0007669"/>
    <property type="project" value="UniProtKB-ARBA"/>
</dbReference>
<dbReference type="EMBL" id="KY684110">
    <property type="protein sequence ID" value="ARF11926.1"/>
    <property type="molecule type" value="Genomic_DNA"/>
</dbReference>
<dbReference type="InterPro" id="IPR006035">
    <property type="entry name" value="Ureohydrolase"/>
</dbReference>
<name>A0A1V0SJM8_9VIRU</name>
<dbReference type="SUPFAM" id="SSF52768">
    <property type="entry name" value="Arginase/deacetylase"/>
    <property type="match status" value="1"/>
</dbReference>
<dbReference type="Gene3D" id="3.40.800.10">
    <property type="entry name" value="Ureohydrolase domain"/>
    <property type="match status" value="1"/>
</dbReference>
<keyword evidence="3" id="KW-0464">Manganese</keyword>
<dbReference type="PANTHER" id="PTHR43782:SF3">
    <property type="entry name" value="ARGINASE"/>
    <property type="match status" value="1"/>
</dbReference>
<dbReference type="PROSITE" id="PS51409">
    <property type="entry name" value="ARGINASE_2"/>
    <property type="match status" value="1"/>
</dbReference>
<evidence type="ECO:0000256" key="1">
    <source>
        <dbReference type="ARBA" id="ARBA00022723"/>
    </source>
</evidence>
<evidence type="ECO:0000256" key="2">
    <source>
        <dbReference type="ARBA" id="ARBA00022801"/>
    </source>
</evidence>
<dbReference type="PRINTS" id="PR00116">
    <property type="entry name" value="ARGINASE"/>
</dbReference>
<evidence type="ECO:0000313" key="4">
    <source>
        <dbReference type="EMBL" id="ARF11926.1"/>
    </source>
</evidence>
<reference evidence="4" key="1">
    <citation type="journal article" date="2017" name="Science">
        <title>Giant viruses with an expanded complement of translation system components.</title>
        <authorList>
            <person name="Schulz F."/>
            <person name="Yutin N."/>
            <person name="Ivanova N.N."/>
            <person name="Ortega D.R."/>
            <person name="Lee T.K."/>
            <person name="Vierheilig J."/>
            <person name="Daims H."/>
            <person name="Horn M."/>
            <person name="Wagner M."/>
            <person name="Jensen G.J."/>
            <person name="Kyrpides N.C."/>
            <person name="Koonin E.V."/>
            <person name="Woyke T."/>
        </authorList>
    </citation>
    <scope>NUCLEOTIDE SEQUENCE</scope>
    <source>
        <strain evidence="4">KNV1</strain>
    </source>
</reference>
<proteinExistence type="predicted"/>
<keyword evidence="2" id="KW-0378">Hydrolase</keyword>
<evidence type="ECO:0000256" key="3">
    <source>
        <dbReference type="ARBA" id="ARBA00023211"/>
    </source>
</evidence>
<dbReference type="GO" id="GO:0030145">
    <property type="term" value="F:manganese ion binding"/>
    <property type="evidence" value="ECO:0007669"/>
    <property type="project" value="TreeGrafter"/>
</dbReference>